<dbReference type="InterPro" id="IPR016040">
    <property type="entry name" value="NAD(P)-bd_dom"/>
</dbReference>
<evidence type="ECO:0000313" key="3">
    <source>
        <dbReference type="Proteomes" id="UP000799049"/>
    </source>
</evidence>
<gene>
    <name evidence="2" type="ORF">ANDGO_00169</name>
</gene>
<proteinExistence type="predicted"/>
<evidence type="ECO:0000259" key="1">
    <source>
        <dbReference type="Pfam" id="PF13460"/>
    </source>
</evidence>
<organism evidence="2 3">
    <name type="scientific">Andalucia godoyi</name>
    <name type="common">Flagellate</name>
    <dbReference type="NCBI Taxonomy" id="505711"/>
    <lineage>
        <taxon>Eukaryota</taxon>
        <taxon>Discoba</taxon>
        <taxon>Jakobida</taxon>
        <taxon>Andalucina</taxon>
        <taxon>Andaluciidae</taxon>
        <taxon>Andalucia</taxon>
    </lineage>
</organism>
<sequence>MSHLTRGVVGRGGRSSVSGITATVFGATGFLGRYVVNRLGKMGSRVIVPFRGDEQGYRHLKLMGDLGQIVPVKYDPLDPASIRNVLSRSNLVISLVGASRNAIHSSLNDANVRLPEEIAIQAKQSGNVQRLVHVSALGASYDAESLFLRLKKKGEDAVRGSFDGATVIRPAAMYGVEDEFLNSMAAAPKILGGFTPVWTQGHHLLQPVWVGDVAQGIIHASVEDSAAGKVYEAAGLEALSRIALMKRVFNWIGRPTDKIVPIPDTVVDAAAALFSIKYLPRRYAPVTTEEIEYMRSNVVASKDALSLRDLGVAQAPIEEIAHQFLAMTYKRGGVFFDPELQK</sequence>
<dbReference type="GO" id="GO:0005739">
    <property type="term" value="C:mitochondrion"/>
    <property type="evidence" value="ECO:0007669"/>
    <property type="project" value="TreeGrafter"/>
</dbReference>
<dbReference type="Gene3D" id="3.40.50.720">
    <property type="entry name" value="NAD(P)-binding Rossmann-like Domain"/>
    <property type="match status" value="1"/>
</dbReference>
<dbReference type="OrthoDB" id="275457at2759"/>
<keyword evidence="3" id="KW-1185">Reference proteome</keyword>
<dbReference type="EMBL" id="VRVR01000007">
    <property type="protein sequence ID" value="KAF0852979.1"/>
    <property type="molecule type" value="Genomic_DNA"/>
</dbReference>
<dbReference type="SUPFAM" id="SSF51735">
    <property type="entry name" value="NAD(P)-binding Rossmann-fold domains"/>
    <property type="match status" value="1"/>
</dbReference>
<reference evidence="2" key="1">
    <citation type="submission" date="2019-09" db="EMBL/GenBank/DDBJ databases">
        <title>The Mitochondrial Proteome of the Jakobid, Andalucia godoyi, a Protist With the Most Gene-Rich and Bacteria-Like Mitochondrial Genome.</title>
        <authorList>
            <person name="Gray M.W."/>
            <person name="Burger G."/>
            <person name="Derelle R."/>
            <person name="Klimes V."/>
            <person name="Leger M."/>
            <person name="Sarrasin M."/>
            <person name="Vlcek C."/>
            <person name="Roger A.J."/>
            <person name="Elias M."/>
            <person name="Lang B.F."/>
        </authorList>
    </citation>
    <scope>NUCLEOTIDE SEQUENCE</scope>
    <source>
        <strain evidence="2">And28</strain>
    </source>
</reference>
<dbReference type="AlphaFoldDB" id="A0A8K0AJK7"/>
<accession>A0A8K0AJK7</accession>
<protein>
    <submittedName>
        <fullName evidence="2">Mitochondrial Complex I (CI) NADH:ubiquinone oxidoreductase subunit 39-kDa/NUEM/NDUFA9 form 1</fullName>
    </submittedName>
</protein>
<dbReference type="Proteomes" id="UP000799049">
    <property type="component" value="Unassembled WGS sequence"/>
</dbReference>
<dbReference type="CDD" id="cd05271">
    <property type="entry name" value="NDUFA9_like_SDR_a"/>
    <property type="match status" value="1"/>
</dbReference>
<evidence type="ECO:0000313" key="2">
    <source>
        <dbReference type="EMBL" id="KAF0852979.1"/>
    </source>
</evidence>
<dbReference type="InterPro" id="IPR051207">
    <property type="entry name" value="ComplexI_NDUFA9_subunit"/>
</dbReference>
<dbReference type="PANTHER" id="PTHR12126">
    <property type="entry name" value="NADH-UBIQUINONE OXIDOREDUCTASE 39 KDA SUBUNIT-RELATED"/>
    <property type="match status" value="1"/>
</dbReference>
<dbReference type="InterPro" id="IPR036291">
    <property type="entry name" value="NAD(P)-bd_dom_sf"/>
</dbReference>
<dbReference type="PANTHER" id="PTHR12126:SF11">
    <property type="entry name" value="NADH DEHYDROGENASE [UBIQUINONE] 1 ALPHA SUBCOMPLEX SUBUNIT 9, MITOCHONDRIAL"/>
    <property type="match status" value="1"/>
</dbReference>
<name>A0A8K0AJK7_ANDGO</name>
<comment type="caution">
    <text evidence="2">The sequence shown here is derived from an EMBL/GenBank/DDBJ whole genome shotgun (WGS) entry which is preliminary data.</text>
</comment>
<dbReference type="GO" id="GO:0044877">
    <property type="term" value="F:protein-containing complex binding"/>
    <property type="evidence" value="ECO:0007669"/>
    <property type="project" value="TreeGrafter"/>
</dbReference>
<feature type="domain" description="NAD(P)-binding" evidence="1">
    <location>
        <begin position="26"/>
        <end position="172"/>
    </location>
</feature>
<dbReference type="Pfam" id="PF13460">
    <property type="entry name" value="NAD_binding_10"/>
    <property type="match status" value="1"/>
</dbReference>